<feature type="signal peptide" evidence="2">
    <location>
        <begin position="1"/>
        <end position="17"/>
    </location>
</feature>
<evidence type="ECO:0000313" key="3">
    <source>
        <dbReference type="EMBL" id="MBO0934354.1"/>
    </source>
</evidence>
<dbReference type="RefSeq" id="WP_207338317.1">
    <property type="nucleotide sequence ID" value="NZ_JAFMYU010000030.1"/>
</dbReference>
<evidence type="ECO:0008006" key="5">
    <source>
        <dbReference type="Google" id="ProtNLM"/>
    </source>
</evidence>
<comment type="caution">
    <text evidence="3">The sequence shown here is derived from an EMBL/GenBank/DDBJ whole genome shotgun (WGS) entry which is preliminary data.</text>
</comment>
<gene>
    <name evidence="3" type="ORF">J2I48_25320</name>
</gene>
<feature type="compositionally biased region" description="Basic residues" evidence="1">
    <location>
        <begin position="180"/>
        <end position="192"/>
    </location>
</feature>
<organism evidence="3 4">
    <name type="scientific">Fibrella aquatilis</name>
    <dbReference type="NCBI Taxonomy" id="2817059"/>
    <lineage>
        <taxon>Bacteria</taxon>
        <taxon>Pseudomonadati</taxon>
        <taxon>Bacteroidota</taxon>
        <taxon>Cytophagia</taxon>
        <taxon>Cytophagales</taxon>
        <taxon>Spirosomataceae</taxon>
        <taxon>Fibrella</taxon>
    </lineage>
</organism>
<accession>A0A939G8V7</accession>
<dbReference type="AlphaFoldDB" id="A0A939G8V7"/>
<feature type="chain" id="PRO_5037370656" description="DUF4488 domain-containing protein" evidence="2">
    <location>
        <begin position="18"/>
        <end position="192"/>
    </location>
</feature>
<keyword evidence="2" id="KW-0732">Signal</keyword>
<evidence type="ECO:0000313" key="4">
    <source>
        <dbReference type="Proteomes" id="UP000664795"/>
    </source>
</evidence>
<dbReference type="Proteomes" id="UP000664795">
    <property type="component" value="Unassembled WGS sequence"/>
</dbReference>
<proteinExistence type="predicted"/>
<feature type="region of interest" description="Disordered" evidence="1">
    <location>
        <begin position="170"/>
        <end position="192"/>
    </location>
</feature>
<dbReference type="EMBL" id="JAFMYU010000030">
    <property type="protein sequence ID" value="MBO0934354.1"/>
    <property type="molecule type" value="Genomic_DNA"/>
</dbReference>
<keyword evidence="4" id="KW-1185">Reference proteome</keyword>
<reference evidence="3 4" key="1">
    <citation type="submission" date="2021-03" db="EMBL/GenBank/DDBJ databases">
        <title>Fibrella sp. HMF5036 genome sequencing and assembly.</title>
        <authorList>
            <person name="Kang H."/>
            <person name="Kim H."/>
            <person name="Bae S."/>
            <person name="Joh K."/>
        </authorList>
    </citation>
    <scope>NUCLEOTIDE SEQUENCE [LARGE SCALE GENOMIC DNA]</scope>
    <source>
        <strain evidence="3 4">HMF5036</strain>
    </source>
</reference>
<evidence type="ECO:0000256" key="2">
    <source>
        <dbReference type="SAM" id="SignalP"/>
    </source>
</evidence>
<evidence type="ECO:0000256" key="1">
    <source>
        <dbReference type="SAM" id="MobiDB-lite"/>
    </source>
</evidence>
<name>A0A939G8V7_9BACT</name>
<sequence>MRYLILCLLFIAGTAHAQSSFPKSHLGVWQGTLQITPVGSPNTQQVPMRIILDSLRGVQNRFTFTIQYGQQAARLYELVAVDAAAGKYQIDEKDGIVLEASKIGDQLTTQFSVENNLITTIYTFLTNPDRIGFALYFSDVRPGKTGGQGMTPVLTYAIKSRQLATLTRVQEAKPTPAKPEKKKRKGLFGKRV</sequence>
<protein>
    <recommendedName>
        <fullName evidence="5">DUF4488 domain-containing protein</fullName>
    </recommendedName>
</protein>